<proteinExistence type="predicted"/>
<dbReference type="InterPro" id="IPR011004">
    <property type="entry name" value="Trimer_LpxA-like_sf"/>
</dbReference>
<dbReference type="InterPro" id="IPR047324">
    <property type="entry name" value="LbH_gamma_CA-like"/>
</dbReference>
<dbReference type="CDD" id="cd04645">
    <property type="entry name" value="LbH_gamma_CA_like"/>
    <property type="match status" value="1"/>
</dbReference>
<name>A0A1Y5F2R7_9BACT</name>
<evidence type="ECO:0000313" key="2">
    <source>
        <dbReference type="Proteomes" id="UP000196531"/>
    </source>
</evidence>
<sequence>MPLYKFAQHSPSIQENVFIAPSADVIGRVYLERNSSIWFRTVVRGDINDIRIGEGTNIQDLCMLHVVEEFPLIIGKGVSVGHCVTLHACTIEDNCLIGMGSTILDGAVIGKNSLVAADSTVPPGRVYPPGSFIVGSPAIVKRSLTESELKQYGQHYKGYEKYSKEFLNPNSFEKISD</sequence>
<dbReference type="PANTHER" id="PTHR13061">
    <property type="entry name" value="DYNACTIN SUBUNIT P25"/>
    <property type="match status" value="1"/>
</dbReference>
<dbReference type="EMBL" id="MAAO01000015">
    <property type="protein sequence ID" value="OUR93523.1"/>
    <property type="molecule type" value="Genomic_DNA"/>
</dbReference>
<dbReference type="InterPro" id="IPR001451">
    <property type="entry name" value="Hexapep"/>
</dbReference>
<accession>A0A1Y5F2R7</accession>
<dbReference type="AlphaFoldDB" id="A0A1Y5F2R7"/>
<organism evidence="1 2">
    <name type="scientific">Halobacteriovorax marinus</name>
    <dbReference type="NCBI Taxonomy" id="97084"/>
    <lineage>
        <taxon>Bacteria</taxon>
        <taxon>Pseudomonadati</taxon>
        <taxon>Bdellovibrionota</taxon>
        <taxon>Bacteriovoracia</taxon>
        <taxon>Bacteriovoracales</taxon>
        <taxon>Halobacteriovoraceae</taxon>
        <taxon>Halobacteriovorax</taxon>
    </lineage>
</organism>
<comment type="caution">
    <text evidence="1">The sequence shown here is derived from an EMBL/GenBank/DDBJ whole genome shotgun (WGS) entry which is preliminary data.</text>
</comment>
<dbReference type="SUPFAM" id="SSF51161">
    <property type="entry name" value="Trimeric LpxA-like enzymes"/>
    <property type="match status" value="1"/>
</dbReference>
<dbReference type="PANTHER" id="PTHR13061:SF29">
    <property type="entry name" value="GAMMA CARBONIC ANHYDRASE-LIKE 1, MITOCHONDRIAL-RELATED"/>
    <property type="match status" value="1"/>
</dbReference>
<dbReference type="Proteomes" id="UP000196531">
    <property type="component" value="Unassembled WGS sequence"/>
</dbReference>
<reference evidence="2" key="1">
    <citation type="journal article" date="2017" name="Proc. Natl. Acad. Sci. U.S.A.">
        <title>Simulation of Deepwater Horizon oil plume reveals substrate specialization within a complex community of hydrocarbon-degraders.</title>
        <authorList>
            <person name="Hu P."/>
            <person name="Dubinsky E.A."/>
            <person name="Probst A.J."/>
            <person name="Wang J."/>
            <person name="Sieber C.M.K."/>
            <person name="Tom L.M."/>
            <person name="Gardinali P."/>
            <person name="Banfield J.F."/>
            <person name="Atlas R.M."/>
            <person name="Andersen G.L."/>
        </authorList>
    </citation>
    <scope>NUCLEOTIDE SEQUENCE [LARGE SCALE GENOMIC DNA]</scope>
</reference>
<dbReference type="Pfam" id="PF00132">
    <property type="entry name" value="Hexapep"/>
    <property type="match status" value="1"/>
</dbReference>
<evidence type="ECO:0000313" key="1">
    <source>
        <dbReference type="EMBL" id="OUR93523.1"/>
    </source>
</evidence>
<dbReference type="Gene3D" id="2.160.10.10">
    <property type="entry name" value="Hexapeptide repeat proteins"/>
    <property type="match status" value="1"/>
</dbReference>
<dbReference type="InterPro" id="IPR050484">
    <property type="entry name" value="Transf_Hexapept/Carb_Anhydrase"/>
</dbReference>
<protein>
    <submittedName>
        <fullName evidence="1">Gamma carbonic anhydrase family protein</fullName>
    </submittedName>
</protein>
<gene>
    <name evidence="1" type="ORF">A9Q84_18800</name>
</gene>